<feature type="domain" description="Alpha-L-rhamnosidase six-hairpin glycosidase" evidence="1">
    <location>
        <begin position="398"/>
        <end position="737"/>
    </location>
</feature>
<dbReference type="InterPro" id="IPR035396">
    <property type="entry name" value="Bac_rhamnosid6H"/>
</dbReference>
<reference evidence="2" key="1">
    <citation type="submission" date="2019-03" db="EMBL/GenBank/DDBJ databases">
        <title>Single cell metagenomics reveals metabolic interactions within the superorganism composed of flagellate Streblomastix strix and complex community of Bacteroidetes bacteria on its surface.</title>
        <authorList>
            <person name="Treitli S.C."/>
            <person name="Kolisko M."/>
            <person name="Husnik F."/>
            <person name="Keeling P."/>
            <person name="Hampl V."/>
        </authorList>
    </citation>
    <scope>NUCLEOTIDE SEQUENCE</scope>
    <source>
        <strain evidence="2">STM</strain>
    </source>
</reference>
<organism evidence="2">
    <name type="scientific">termite gut metagenome</name>
    <dbReference type="NCBI Taxonomy" id="433724"/>
    <lineage>
        <taxon>unclassified sequences</taxon>
        <taxon>metagenomes</taxon>
        <taxon>organismal metagenomes</taxon>
    </lineage>
</organism>
<dbReference type="SUPFAM" id="SSF48208">
    <property type="entry name" value="Six-hairpin glycosidases"/>
    <property type="match status" value="1"/>
</dbReference>
<dbReference type="SUPFAM" id="SSF49785">
    <property type="entry name" value="Galactose-binding domain-like"/>
    <property type="match status" value="1"/>
</dbReference>
<comment type="caution">
    <text evidence="2">The sequence shown here is derived from an EMBL/GenBank/DDBJ whole genome shotgun (WGS) entry which is preliminary data.</text>
</comment>
<dbReference type="Gene3D" id="2.60.420.10">
    <property type="entry name" value="Maltose phosphorylase, domain 3"/>
    <property type="match status" value="1"/>
</dbReference>
<sequence length="810" mass="92442">MYKKLLIWLFLPGFFLQARAFQPVDKTAAFMQKAKPVWAAGREKEMNLNLGFRAVFQAKHNQQVTVRIAASTLYRVFVNGEFIGSGPARAAHGYFRVDEYSIGKFVDEGENILAIEVAGYNITTFYTMDQPSFLLSEVGIDGKVALATGSGQDFETFQIIERLQKVERYSFQRPFTEYYRLKEGYDKWRASSKVPVENLKQTVLPTVKLLPRNVLMPRFDILNPVAVYSKGTVERVKPKNYHKDRSLTQVGSILKGFTETELEVTPTSQEIQEIVTTSQAIINKPVCSQGTLSLQANEFYIYDFGTDFSGFLGAKLNCTSPTRLIFYFDEMLTGGDVKTQQRMSDICNQIVYEFEAGEYALETLESYTFKYLKVIVLEGGCQIENVYLREFAYPENKNAAFNSSNFKLNKIYDAAKQSSRQNAIDVFMDCASRERAGWLCDSYYAAIMEKEFTGYSAVAHNFFENYALPKSFDKIPAGMIPMCYPADNYDGTFIPNWSLWFILQVEDYARRNGDPALIAQLKPRIEKLLQYFAGLENGDGLLEKLQSWVFVEWSKANDFVQDVNYPSNMLYCAALSSAARLYGNTGWAKKSDNIQQTILHQSFNGNFFIDNAVRENGKLKLTSNTTEVCQYYAFYFNIVTPSSHPGLWKKLVTEFGPNRNDAVTYPGVFRANAFMGNYMRMDLLSRYGFQSQMLLEIQDYFYAMADKTGTLWEHMQNYASCNHGFASYIGHVLYRDVLGISHIDYINKEITIRFTDIVLDSCNGSIPVGKDIIKLQWNRSGNLIKYTLKTPKGYKVKIENFSSAKLNQSM</sequence>
<dbReference type="AlphaFoldDB" id="A0A5J4SRX2"/>
<name>A0A5J4SRX2_9ZZZZ</name>
<dbReference type="PANTHER" id="PTHR34987">
    <property type="entry name" value="C, PUTATIVE (AFU_ORTHOLOGUE AFUA_3G02880)-RELATED"/>
    <property type="match status" value="1"/>
</dbReference>
<dbReference type="InterPro" id="IPR012341">
    <property type="entry name" value="6hp_glycosidase-like_sf"/>
</dbReference>
<protein>
    <recommendedName>
        <fullName evidence="1">Alpha-L-rhamnosidase six-hairpin glycosidase domain-containing protein</fullName>
    </recommendedName>
</protein>
<dbReference type="InterPro" id="IPR008928">
    <property type="entry name" value="6-hairpin_glycosidase_sf"/>
</dbReference>
<evidence type="ECO:0000313" key="2">
    <source>
        <dbReference type="EMBL" id="KAA6348767.1"/>
    </source>
</evidence>
<proteinExistence type="predicted"/>
<dbReference type="Pfam" id="PF17389">
    <property type="entry name" value="Bac_rhamnosid6H"/>
    <property type="match status" value="1"/>
</dbReference>
<gene>
    <name evidence="2" type="ORF">EZS27_003832</name>
</gene>
<dbReference type="Gene3D" id="2.60.120.260">
    <property type="entry name" value="Galactose-binding domain-like"/>
    <property type="match status" value="2"/>
</dbReference>
<dbReference type="EMBL" id="SNRY01000061">
    <property type="protein sequence ID" value="KAA6348767.1"/>
    <property type="molecule type" value="Genomic_DNA"/>
</dbReference>
<evidence type="ECO:0000259" key="1">
    <source>
        <dbReference type="Pfam" id="PF17389"/>
    </source>
</evidence>
<dbReference type="PANTHER" id="PTHR34987:SF2">
    <property type="entry name" value="B, PUTATIVE (AFU_ORTHOLOGUE AFUA_7G05040)-RELATED"/>
    <property type="match status" value="1"/>
</dbReference>
<dbReference type="InterPro" id="IPR008979">
    <property type="entry name" value="Galactose-bd-like_sf"/>
</dbReference>
<dbReference type="Gene3D" id="1.50.10.10">
    <property type="match status" value="1"/>
</dbReference>
<dbReference type="GO" id="GO:0005975">
    <property type="term" value="P:carbohydrate metabolic process"/>
    <property type="evidence" value="ECO:0007669"/>
    <property type="project" value="InterPro"/>
</dbReference>
<accession>A0A5J4SRX2</accession>